<dbReference type="Gene3D" id="3.10.290.10">
    <property type="entry name" value="RNA-binding S4 domain"/>
    <property type="match status" value="1"/>
</dbReference>
<dbReference type="Proteomes" id="UP001054820">
    <property type="component" value="Chromosome"/>
</dbReference>
<dbReference type="Pfam" id="PF00849">
    <property type="entry name" value="PseudoU_synth_2"/>
    <property type="match status" value="1"/>
</dbReference>
<evidence type="ECO:0000313" key="9">
    <source>
        <dbReference type="EMBL" id="BCN92327.1"/>
    </source>
</evidence>
<comment type="similarity">
    <text evidence="1 7">Belongs to the pseudouridine synthase RsuA family.</text>
</comment>
<protein>
    <recommendedName>
        <fullName evidence="7">Pseudouridine synthase</fullName>
        <ecNumber evidence="7">5.4.99.-</ecNumber>
    </recommendedName>
</protein>
<gene>
    <name evidence="9" type="primary">rsuA</name>
    <name evidence="9" type="ORF">THMIRHAM_01120</name>
</gene>
<dbReference type="EC" id="5.4.99.-" evidence="7"/>
<organism evidence="9 10">
    <name type="scientific">Thiomicrorhabdus immobilis</name>
    <dbReference type="NCBI Taxonomy" id="2791037"/>
    <lineage>
        <taxon>Bacteria</taxon>
        <taxon>Pseudomonadati</taxon>
        <taxon>Pseudomonadota</taxon>
        <taxon>Gammaproteobacteria</taxon>
        <taxon>Thiotrichales</taxon>
        <taxon>Piscirickettsiaceae</taxon>
        <taxon>Thiomicrorhabdus</taxon>
    </lineage>
</organism>
<dbReference type="CDD" id="cd02553">
    <property type="entry name" value="PseudoU_synth_RsuA"/>
    <property type="match status" value="1"/>
</dbReference>
<comment type="function">
    <text evidence="5">Responsible for synthesis of pseudouridine from uracil-516 in 16S ribosomal RNA.</text>
</comment>
<keyword evidence="3 7" id="KW-0413">Isomerase</keyword>
<proteinExistence type="inferred from homology"/>
<evidence type="ECO:0000259" key="8">
    <source>
        <dbReference type="Pfam" id="PF00849"/>
    </source>
</evidence>
<evidence type="ECO:0000256" key="4">
    <source>
        <dbReference type="ARBA" id="ARBA00036749"/>
    </source>
</evidence>
<dbReference type="EMBL" id="AP024202">
    <property type="protein sequence ID" value="BCN92327.1"/>
    <property type="molecule type" value="Genomic_DNA"/>
</dbReference>
<sequence>MHLDRYLSKYAGLSRKSILRLLNLGKIKVDEQVTLSRDHPVNDFSKIHIEGKLLNLHKPARYFLMNKPAGILSATTDPQHTTAIELIAETEREDLHIAGRLDRATTGLLILTNDGKWSRHITEPKQKVPKTYRVETVYAISPQTANLFSKGIYFAYENMTTSPAEIEILSPTSCRLTIYEGRYHQIKRMFAATGNRVKNLHRESVGEIKLDSALRPGDYRALSQAEIDSIWRTKPEKGE</sequence>
<dbReference type="PROSITE" id="PS01149">
    <property type="entry name" value="PSI_RSU"/>
    <property type="match status" value="1"/>
</dbReference>
<dbReference type="PANTHER" id="PTHR47683">
    <property type="entry name" value="PSEUDOURIDINE SYNTHASE FAMILY PROTEIN-RELATED"/>
    <property type="match status" value="1"/>
</dbReference>
<dbReference type="InterPro" id="IPR036986">
    <property type="entry name" value="S4_RNA-bd_sf"/>
</dbReference>
<evidence type="ECO:0000256" key="3">
    <source>
        <dbReference type="ARBA" id="ARBA00023235"/>
    </source>
</evidence>
<evidence type="ECO:0000256" key="6">
    <source>
        <dbReference type="PROSITE-ProRule" id="PRU00182"/>
    </source>
</evidence>
<dbReference type="InterPro" id="IPR050343">
    <property type="entry name" value="RsuA_PseudoU_synthase"/>
</dbReference>
<dbReference type="InterPro" id="IPR042092">
    <property type="entry name" value="PsdUridine_s_RsuA/RluB/E/F_cat"/>
</dbReference>
<keyword evidence="2 6" id="KW-0694">RNA-binding</keyword>
<dbReference type="RefSeq" id="WP_237262029.1">
    <property type="nucleotide sequence ID" value="NZ_AP024202.1"/>
</dbReference>
<dbReference type="InterPro" id="IPR018496">
    <property type="entry name" value="PsdUridine_synth_RsuA/RluB_CS"/>
</dbReference>
<dbReference type="InterPro" id="IPR020103">
    <property type="entry name" value="PsdUridine_synth_cat_dom_sf"/>
</dbReference>
<evidence type="ECO:0000256" key="1">
    <source>
        <dbReference type="ARBA" id="ARBA00008348"/>
    </source>
</evidence>
<dbReference type="InterPro" id="IPR006145">
    <property type="entry name" value="PsdUridine_synth_RsuA/RluA"/>
</dbReference>
<dbReference type="PANTHER" id="PTHR47683:SF4">
    <property type="entry name" value="PSEUDOURIDINE SYNTHASE"/>
    <property type="match status" value="1"/>
</dbReference>
<reference evidence="9" key="1">
    <citation type="journal article" date="2022" name="Arch. Microbiol.">
        <title>Thiomicrorhabdus immobilis sp. nov., a mesophilic sulfur-oxidizing bacterium isolated from sediment of a brackish lake in northern Japan.</title>
        <authorList>
            <person name="Kojima H."/>
            <person name="Mochizuki J."/>
            <person name="Kanda M."/>
            <person name="Watanabe T."/>
            <person name="Fukui M."/>
        </authorList>
    </citation>
    <scope>NUCLEOTIDE SEQUENCE</scope>
    <source>
        <strain evidence="9">Am19</strain>
    </source>
</reference>
<dbReference type="PROSITE" id="PS50889">
    <property type="entry name" value="S4"/>
    <property type="match status" value="1"/>
</dbReference>
<dbReference type="NCBIfam" id="TIGR00093">
    <property type="entry name" value="pseudouridine synthase"/>
    <property type="match status" value="1"/>
</dbReference>
<evidence type="ECO:0000256" key="2">
    <source>
        <dbReference type="ARBA" id="ARBA00022884"/>
    </source>
</evidence>
<evidence type="ECO:0000256" key="5">
    <source>
        <dbReference type="ARBA" id="ARBA00037590"/>
    </source>
</evidence>
<accession>A0ABM7MAH6</accession>
<dbReference type="Gene3D" id="3.30.70.1560">
    <property type="entry name" value="Alpha-L RNA-binding motif"/>
    <property type="match status" value="1"/>
</dbReference>
<comment type="catalytic activity">
    <reaction evidence="4">
        <text>uridine(516) in 16S rRNA = pseudouridine(516) in 16S rRNA</text>
        <dbReference type="Rhea" id="RHEA:38867"/>
        <dbReference type="Rhea" id="RHEA-COMP:10089"/>
        <dbReference type="Rhea" id="RHEA-COMP:10090"/>
        <dbReference type="ChEBI" id="CHEBI:65314"/>
        <dbReference type="ChEBI" id="CHEBI:65315"/>
        <dbReference type="EC" id="5.4.99.19"/>
    </reaction>
</comment>
<dbReference type="SUPFAM" id="SSF55174">
    <property type="entry name" value="Alpha-L RNA-binding motif"/>
    <property type="match status" value="1"/>
</dbReference>
<dbReference type="SUPFAM" id="SSF55120">
    <property type="entry name" value="Pseudouridine synthase"/>
    <property type="match status" value="1"/>
</dbReference>
<evidence type="ECO:0000256" key="7">
    <source>
        <dbReference type="RuleBase" id="RU003887"/>
    </source>
</evidence>
<feature type="domain" description="Pseudouridine synthase RsuA/RluA-like" evidence="8">
    <location>
        <begin position="62"/>
        <end position="192"/>
    </location>
</feature>
<keyword evidence="10" id="KW-1185">Reference proteome</keyword>
<evidence type="ECO:0000313" key="10">
    <source>
        <dbReference type="Proteomes" id="UP001054820"/>
    </source>
</evidence>
<dbReference type="Gene3D" id="3.30.70.580">
    <property type="entry name" value="Pseudouridine synthase I, catalytic domain, N-terminal subdomain"/>
    <property type="match status" value="1"/>
</dbReference>
<dbReference type="InterPro" id="IPR020094">
    <property type="entry name" value="TruA/RsuA/RluB/E/F_N"/>
</dbReference>
<name>A0ABM7MAH6_9GAMM</name>
<dbReference type="InterPro" id="IPR000748">
    <property type="entry name" value="PsdUridine_synth_RsuA/RluB/E/F"/>
</dbReference>